<accession>A0A558ENR8</accession>
<dbReference type="InterPro" id="IPR008868">
    <property type="entry name" value="TniB"/>
</dbReference>
<organism evidence="1 2">
    <name type="scientific">Acinetobacter colistiniresistens</name>
    <dbReference type="NCBI Taxonomy" id="280145"/>
    <lineage>
        <taxon>Bacteria</taxon>
        <taxon>Pseudomonadati</taxon>
        <taxon>Pseudomonadota</taxon>
        <taxon>Gammaproteobacteria</taxon>
        <taxon>Moraxellales</taxon>
        <taxon>Moraxellaceae</taxon>
        <taxon>Acinetobacter</taxon>
    </lineage>
</organism>
<dbReference type="InterPro" id="IPR027417">
    <property type="entry name" value="P-loop_NTPase"/>
</dbReference>
<reference evidence="1 2" key="1">
    <citation type="submission" date="2019-07" db="EMBL/GenBank/DDBJ databases">
        <title>Draft Genome Sequence of the first blaOXA-58-Harboring Acinetobacter colistiniresistens clinical isolate from Brazil.</title>
        <authorList>
            <person name="Favaro L.S."/>
            <person name="Paula-Petroli S.B."/>
            <person name="Moura C.F."/>
            <person name="Tognim M.C.B."/>
            <person name="Venancio E.J."/>
            <person name="Yamada-Ogatta S.F."/>
            <person name="Carrara-Marroni F.E."/>
        </authorList>
    </citation>
    <scope>NUCLEOTIDE SEQUENCE [LARGE SCALE GENOMIC DNA]</scope>
    <source>
        <strain evidence="1 2">DL</strain>
    </source>
</reference>
<dbReference type="Proteomes" id="UP000316981">
    <property type="component" value="Unassembled WGS sequence"/>
</dbReference>
<dbReference type="Pfam" id="PF05621">
    <property type="entry name" value="TniB"/>
    <property type="match status" value="1"/>
</dbReference>
<dbReference type="EMBL" id="VMTP01000128">
    <property type="protein sequence ID" value="TVT74803.1"/>
    <property type="molecule type" value="Genomic_DNA"/>
</dbReference>
<dbReference type="RefSeq" id="WP_005005243.1">
    <property type="nucleotide sequence ID" value="NZ_VMTP01000128.1"/>
</dbReference>
<sequence>MDYQAIYGRVAQINRFIVQHPEFNNAFQGIQECMYKSNTYQEPIGSILHANGGHGKTLLCKVMIKQMPSYKRVGDGYEKTIIPAFYAQIPSPASVKSVASMLLKELGDPNPATGNASQITLRLCHLLQQCETKLVFLDEFHHLFRIQKTATKLNITVCDWIKSIVNETQISFCLVGLSEFVPFLEMDSQLARRFQYHYPLHALSLGSSDCRGSIFPFLAEVETQISQRCNVSFDQSLDSPLLALQIYAATAGNHAFIMSLLKDSVLFALKDSRELITLQDFSTTWQQGTTAQVSLTSNNPFNMSRSVLASQMRINL</sequence>
<evidence type="ECO:0000313" key="2">
    <source>
        <dbReference type="Proteomes" id="UP000316981"/>
    </source>
</evidence>
<gene>
    <name evidence="1" type="ORF">FPV60_21635</name>
</gene>
<name>A0A558ENR8_9GAMM</name>
<proteinExistence type="predicted"/>
<evidence type="ECO:0000313" key="1">
    <source>
        <dbReference type="EMBL" id="TVT74803.1"/>
    </source>
</evidence>
<dbReference type="AlphaFoldDB" id="A0A558ENR8"/>
<comment type="caution">
    <text evidence="1">The sequence shown here is derived from an EMBL/GenBank/DDBJ whole genome shotgun (WGS) entry which is preliminary data.</text>
</comment>
<dbReference type="SUPFAM" id="SSF52540">
    <property type="entry name" value="P-loop containing nucleoside triphosphate hydrolases"/>
    <property type="match status" value="1"/>
</dbReference>
<dbReference type="Gene3D" id="3.40.50.300">
    <property type="entry name" value="P-loop containing nucleotide triphosphate hydrolases"/>
    <property type="match status" value="1"/>
</dbReference>
<protein>
    <submittedName>
        <fullName evidence="1">AAA family ATPase</fullName>
    </submittedName>
</protein>